<dbReference type="Proteomes" id="UP000054770">
    <property type="component" value="Unassembled WGS sequence"/>
</dbReference>
<dbReference type="PANTHER" id="PTHR30419:SF8">
    <property type="entry name" value="NITROGEN ASSIMILATION TRANSCRIPTIONAL ACTIVATOR-RELATED"/>
    <property type="match status" value="1"/>
</dbReference>
<dbReference type="Gene3D" id="3.40.190.290">
    <property type="match status" value="1"/>
</dbReference>
<keyword evidence="4" id="KW-0804">Transcription</keyword>
<accession>A0A158KXA7</accession>
<evidence type="ECO:0000256" key="3">
    <source>
        <dbReference type="ARBA" id="ARBA00023125"/>
    </source>
</evidence>
<evidence type="ECO:0000313" key="7">
    <source>
        <dbReference type="Proteomes" id="UP000054770"/>
    </source>
</evidence>
<dbReference type="EMBL" id="FCON02000186">
    <property type="protein sequence ID" value="SAL85363.1"/>
    <property type="molecule type" value="Genomic_DNA"/>
</dbReference>
<dbReference type="InterPro" id="IPR000847">
    <property type="entry name" value="LysR_HTH_N"/>
</dbReference>
<keyword evidence="3" id="KW-0238">DNA-binding</keyword>
<keyword evidence="7" id="KW-1185">Reference proteome</keyword>
<dbReference type="SUPFAM" id="SSF46785">
    <property type="entry name" value="Winged helix' DNA-binding domain"/>
    <property type="match status" value="1"/>
</dbReference>
<dbReference type="SUPFAM" id="SSF53850">
    <property type="entry name" value="Periplasmic binding protein-like II"/>
    <property type="match status" value="1"/>
</dbReference>
<dbReference type="InterPro" id="IPR050950">
    <property type="entry name" value="HTH-type_LysR_regulators"/>
</dbReference>
<dbReference type="Gene3D" id="1.10.10.10">
    <property type="entry name" value="Winged helix-like DNA-binding domain superfamily/Winged helix DNA-binding domain"/>
    <property type="match status" value="1"/>
</dbReference>
<dbReference type="OrthoDB" id="8713720at2"/>
<evidence type="ECO:0000256" key="1">
    <source>
        <dbReference type="ARBA" id="ARBA00009437"/>
    </source>
</evidence>
<reference evidence="6" key="1">
    <citation type="submission" date="2016-01" db="EMBL/GenBank/DDBJ databases">
        <authorList>
            <person name="Peeters C."/>
        </authorList>
    </citation>
    <scope>NUCLEOTIDE SEQUENCE [LARGE SCALE GENOMIC DNA]</scope>
    <source>
        <strain evidence="6">LMG 22940</strain>
    </source>
</reference>
<keyword evidence="2" id="KW-0805">Transcription regulation</keyword>
<dbReference type="InterPro" id="IPR036390">
    <property type="entry name" value="WH_DNA-bd_sf"/>
</dbReference>
<dbReference type="AlphaFoldDB" id="A0A158KXA7"/>
<name>A0A158KXA7_9BURK</name>
<dbReference type="InterPro" id="IPR005119">
    <property type="entry name" value="LysR_subst-bd"/>
</dbReference>
<dbReference type="Pfam" id="PF03466">
    <property type="entry name" value="LysR_substrate"/>
    <property type="match status" value="1"/>
</dbReference>
<dbReference type="GO" id="GO:0003677">
    <property type="term" value="F:DNA binding"/>
    <property type="evidence" value="ECO:0007669"/>
    <property type="project" value="UniProtKB-KW"/>
</dbReference>
<dbReference type="GO" id="GO:0005829">
    <property type="term" value="C:cytosol"/>
    <property type="evidence" value="ECO:0007669"/>
    <property type="project" value="TreeGrafter"/>
</dbReference>
<evidence type="ECO:0000259" key="5">
    <source>
        <dbReference type="PROSITE" id="PS50931"/>
    </source>
</evidence>
<evidence type="ECO:0000256" key="2">
    <source>
        <dbReference type="ARBA" id="ARBA00023015"/>
    </source>
</evidence>
<evidence type="ECO:0000313" key="6">
    <source>
        <dbReference type="EMBL" id="SAL85363.1"/>
    </source>
</evidence>
<comment type="caution">
    <text evidence="6">The sequence shown here is derived from an EMBL/GenBank/DDBJ whole genome shotgun (WGS) entry which is preliminary data.</text>
</comment>
<proteinExistence type="inferred from homology"/>
<organism evidence="6 7">
    <name type="scientific">Caballeronia choica</name>
    <dbReference type="NCBI Taxonomy" id="326476"/>
    <lineage>
        <taxon>Bacteria</taxon>
        <taxon>Pseudomonadati</taxon>
        <taxon>Pseudomonadota</taxon>
        <taxon>Betaproteobacteria</taxon>
        <taxon>Burkholderiales</taxon>
        <taxon>Burkholderiaceae</taxon>
        <taxon>Caballeronia</taxon>
    </lineage>
</organism>
<gene>
    <name evidence="6" type="ORF">AWB68_07656</name>
</gene>
<feature type="domain" description="HTH lysR-type" evidence="5">
    <location>
        <begin position="6"/>
        <end position="63"/>
    </location>
</feature>
<dbReference type="Pfam" id="PF00126">
    <property type="entry name" value="HTH_1"/>
    <property type="match status" value="1"/>
</dbReference>
<sequence>MNPINIGPRDIEAILAVARHGSFRAAAAALGIAQPSVSARVRHAEDLLGVKLFHRTTRRVTITSHGERFVARAEQAMAELRILAQEFRDESRLKRGRVVLGATPTIAGALLPSIIQRFRARWPGIEVVLHDDLLGRALDRVHLGEIDFAVTPSSDSDDRFDCEPLSDEEFVLVAPKDHPLVQTGTVTLAQASKYPLLTLPRETATREMLANAYAAQALPFHPSFETHNAISVLALVKAGFGITFMPVGMLSMFDMTALGTAHVAPGGIYRTVSITRSKGRAIQPAGEALIEALREGFQGGKKRNH</sequence>
<dbReference type="InterPro" id="IPR036388">
    <property type="entry name" value="WH-like_DNA-bd_sf"/>
</dbReference>
<comment type="similarity">
    <text evidence="1">Belongs to the LysR transcriptional regulatory family.</text>
</comment>
<dbReference type="FunFam" id="1.10.10.10:FF:000001">
    <property type="entry name" value="LysR family transcriptional regulator"/>
    <property type="match status" value="1"/>
</dbReference>
<dbReference type="PANTHER" id="PTHR30419">
    <property type="entry name" value="HTH-TYPE TRANSCRIPTIONAL REGULATOR YBHD"/>
    <property type="match status" value="1"/>
</dbReference>
<dbReference type="PRINTS" id="PR00039">
    <property type="entry name" value="HTHLYSR"/>
</dbReference>
<dbReference type="GO" id="GO:0003700">
    <property type="term" value="F:DNA-binding transcription factor activity"/>
    <property type="evidence" value="ECO:0007669"/>
    <property type="project" value="InterPro"/>
</dbReference>
<evidence type="ECO:0000256" key="4">
    <source>
        <dbReference type="ARBA" id="ARBA00023163"/>
    </source>
</evidence>
<protein>
    <submittedName>
        <fullName evidence="6">LysR family transcriptional regulator</fullName>
    </submittedName>
</protein>
<dbReference type="PROSITE" id="PS50931">
    <property type="entry name" value="HTH_LYSR"/>
    <property type="match status" value="1"/>
</dbReference>